<dbReference type="AlphaFoldDB" id="J9FGM0"/>
<dbReference type="CDD" id="cd02980">
    <property type="entry name" value="TRX_Fd_family"/>
    <property type="match status" value="1"/>
</dbReference>
<dbReference type="Gene3D" id="3.40.50.11540">
    <property type="entry name" value="NADH-ubiquinone oxidoreductase 51kDa subunit"/>
    <property type="match status" value="1"/>
</dbReference>
<evidence type="ECO:0000259" key="5">
    <source>
        <dbReference type="Pfam" id="PF01512"/>
    </source>
</evidence>
<reference evidence="6" key="1">
    <citation type="journal article" date="2012" name="PLoS ONE">
        <title>Gene sets for utilization of primary and secondary nutrition supplies in the distal gut of endangered iberian lynx.</title>
        <authorList>
            <person name="Alcaide M."/>
            <person name="Messina E."/>
            <person name="Richter M."/>
            <person name="Bargiela R."/>
            <person name="Peplies J."/>
            <person name="Huws S.A."/>
            <person name="Newbold C.J."/>
            <person name="Golyshin P.N."/>
            <person name="Simon M.A."/>
            <person name="Lopez G."/>
            <person name="Yakimov M.M."/>
            <person name="Ferrer M."/>
        </authorList>
    </citation>
    <scope>NUCLEOTIDE SEQUENCE</scope>
</reference>
<dbReference type="Pfam" id="PF01512">
    <property type="entry name" value="Complex1_51K"/>
    <property type="match status" value="1"/>
</dbReference>
<dbReference type="GO" id="GO:0046872">
    <property type="term" value="F:metal ion binding"/>
    <property type="evidence" value="ECO:0007669"/>
    <property type="project" value="UniProtKB-KW"/>
</dbReference>
<evidence type="ECO:0000256" key="3">
    <source>
        <dbReference type="ARBA" id="ARBA00023004"/>
    </source>
</evidence>
<evidence type="ECO:0000256" key="4">
    <source>
        <dbReference type="ARBA" id="ARBA00023014"/>
    </source>
</evidence>
<dbReference type="GO" id="GO:0051539">
    <property type="term" value="F:4 iron, 4 sulfur cluster binding"/>
    <property type="evidence" value="ECO:0007669"/>
    <property type="project" value="UniProtKB-KW"/>
</dbReference>
<evidence type="ECO:0000256" key="1">
    <source>
        <dbReference type="ARBA" id="ARBA00022485"/>
    </source>
</evidence>
<comment type="caution">
    <text evidence="6">The sequence shown here is derived from an EMBL/GenBank/DDBJ whole genome shotgun (WGS) entry which is preliminary data.</text>
</comment>
<dbReference type="InterPro" id="IPR011538">
    <property type="entry name" value="Nuo51_FMN-bd"/>
</dbReference>
<dbReference type="Gene3D" id="6.10.250.1450">
    <property type="match status" value="1"/>
</dbReference>
<keyword evidence="3" id="KW-0408">Iron</keyword>
<evidence type="ECO:0000313" key="6">
    <source>
        <dbReference type="EMBL" id="EJW93558.1"/>
    </source>
</evidence>
<gene>
    <name evidence="6" type="ORF">EVA_18335</name>
</gene>
<keyword evidence="1" id="KW-0004">4Fe-4S</keyword>
<dbReference type="InterPro" id="IPR036249">
    <property type="entry name" value="Thioredoxin-like_sf"/>
</dbReference>
<protein>
    <submittedName>
        <fullName evidence="6">Protein HymB</fullName>
    </submittedName>
</protein>
<dbReference type="SUPFAM" id="SSF142019">
    <property type="entry name" value="Nqo1 FMN-binding domain-like"/>
    <property type="match status" value="1"/>
</dbReference>
<organism evidence="6">
    <name type="scientific">gut metagenome</name>
    <dbReference type="NCBI Taxonomy" id="749906"/>
    <lineage>
        <taxon>unclassified sequences</taxon>
        <taxon>metagenomes</taxon>
        <taxon>organismal metagenomes</taxon>
    </lineage>
</organism>
<dbReference type="PANTHER" id="PTHR43578">
    <property type="entry name" value="NADH-QUINONE OXIDOREDUCTASE SUBUNIT F"/>
    <property type="match status" value="1"/>
</dbReference>
<accession>J9FGM0</accession>
<keyword evidence="2" id="KW-0479">Metal-binding</keyword>
<keyword evidence="4" id="KW-0411">Iron-sulfur</keyword>
<feature type="non-terminal residue" evidence="6">
    <location>
        <position position="196"/>
    </location>
</feature>
<proteinExistence type="predicted"/>
<sequence length="196" mass="21815">MRTGCFGFCEKGPVVKIIPDNTFYVQVQPEDAEEIVHTHLLNGHKVERLLYVNPENQKPVPDSKHIGFYQKQLRIALRNCGFIDPENINEYIARDGYMALGKALIEMTPEETIKEIIDSGLRGRGGGGFPTGLKWQITRKVQAPQKYVVCNADEGDPGAFMDRSILEGDPNSIVEAMAINGYCTGANKGLIYIRAE</sequence>
<feature type="domain" description="NADH-ubiquinone oxidoreductase 51kDa subunit FMN-binding" evidence="5">
    <location>
        <begin position="118"/>
        <end position="196"/>
    </location>
</feature>
<name>J9FGM0_9ZZZZ</name>
<dbReference type="SUPFAM" id="SSF52833">
    <property type="entry name" value="Thioredoxin-like"/>
    <property type="match status" value="1"/>
</dbReference>
<evidence type="ECO:0000256" key="2">
    <source>
        <dbReference type="ARBA" id="ARBA00022723"/>
    </source>
</evidence>
<dbReference type="PANTHER" id="PTHR43578:SF3">
    <property type="entry name" value="NADH-QUINONE OXIDOREDUCTASE SUBUNIT F"/>
    <property type="match status" value="1"/>
</dbReference>
<dbReference type="EMBL" id="AMCI01006901">
    <property type="protein sequence ID" value="EJW93558.1"/>
    <property type="molecule type" value="Genomic_DNA"/>
</dbReference>
<dbReference type="InterPro" id="IPR037225">
    <property type="entry name" value="Nuo51_FMN-bd_sf"/>
</dbReference>
<dbReference type="Gene3D" id="3.40.30.10">
    <property type="entry name" value="Glutaredoxin"/>
    <property type="match status" value="1"/>
</dbReference>